<organism evidence="4 5">
    <name type="scientific">Kribbella orskensis</name>
    <dbReference type="NCBI Taxonomy" id="2512216"/>
    <lineage>
        <taxon>Bacteria</taxon>
        <taxon>Bacillati</taxon>
        <taxon>Actinomycetota</taxon>
        <taxon>Actinomycetes</taxon>
        <taxon>Propionibacteriales</taxon>
        <taxon>Kribbellaceae</taxon>
        <taxon>Kribbella</taxon>
    </lineage>
</organism>
<comment type="similarity">
    <text evidence="1">Belongs to the universal stress protein A family.</text>
</comment>
<evidence type="ECO:0000259" key="3">
    <source>
        <dbReference type="Pfam" id="PF00582"/>
    </source>
</evidence>
<dbReference type="EMBL" id="SLWM01000055">
    <property type="protein sequence ID" value="TCO07571.1"/>
    <property type="molecule type" value="Genomic_DNA"/>
</dbReference>
<dbReference type="PANTHER" id="PTHR31964:SF113">
    <property type="entry name" value="USPA DOMAIN-CONTAINING PROTEIN"/>
    <property type="match status" value="1"/>
</dbReference>
<dbReference type="PRINTS" id="PR01438">
    <property type="entry name" value="UNVRSLSTRESS"/>
</dbReference>
<dbReference type="InterPro" id="IPR014729">
    <property type="entry name" value="Rossmann-like_a/b/a_fold"/>
</dbReference>
<feature type="region of interest" description="Disordered" evidence="2">
    <location>
        <begin position="215"/>
        <end position="285"/>
    </location>
</feature>
<dbReference type="InterPro" id="IPR006016">
    <property type="entry name" value="UspA"/>
</dbReference>
<dbReference type="Gene3D" id="3.40.50.620">
    <property type="entry name" value="HUPs"/>
    <property type="match status" value="2"/>
</dbReference>
<dbReference type="Pfam" id="PF00582">
    <property type="entry name" value="Usp"/>
    <property type="match status" value="1"/>
</dbReference>
<proteinExistence type="inferred from homology"/>
<gene>
    <name evidence="4" type="ORF">EV644_1558</name>
</gene>
<reference evidence="4 5" key="1">
    <citation type="journal article" date="2015" name="Stand. Genomic Sci.">
        <title>Genomic Encyclopedia of Bacterial and Archaeal Type Strains, Phase III: the genomes of soil and plant-associated and newly described type strains.</title>
        <authorList>
            <person name="Whitman W.B."/>
            <person name="Woyke T."/>
            <person name="Klenk H.P."/>
            <person name="Zhou Y."/>
            <person name="Lilburn T.G."/>
            <person name="Beck B.J."/>
            <person name="De Vos P."/>
            <person name="Vandamme P."/>
            <person name="Eisen J.A."/>
            <person name="Garrity G."/>
            <person name="Hugenholtz P."/>
            <person name="Kyrpides N.C."/>
        </authorList>
    </citation>
    <scope>NUCLEOTIDE SEQUENCE [LARGE SCALE GENOMIC DNA]</scope>
    <source>
        <strain evidence="4 5">VKM Ac-2538</strain>
    </source>
</reference>
<dbReference type="CDD" id="cd23659">
    <property type="entry name" value="USP_At3g01520-like"/>
    <property type="match status" value="1"/>
</dbReference>
<feature type="domain" description="UspA" evidence="3">
    <location>
        <begin position="5"/>
        <end position="141"/>
    </location>
</feature>
<feature type="compositionally biased region" description="Low complexity" evidence="2">
    <location>
        <begin position="250"/>
        <end position="263"/>
    </location>
</feature>
<dbReference type="Proteomes" id="UP000295818">
    <property type="component" value="Unassembled WGS sequence"/>
</dbReference>
<evidence type="ECO:0000256" key="1">
    <source>
        <dbReference type="ARBA" id="ARBA00008791"/>
    </source>
</evidence>
<dbReference type="PANTHER" id="PTHR31964">
    <property type="entry name" value="ADENINE NUCLEOTIDE ALPHA HYDROLASES-LIKE SUPERFAMILY PROTEIN"/>
    <property type="match status" value="1"/>
</dbReference>
<keyword evidence="5" id="KW-1185">Reference proteome</keyword>
<evidence type="ECO:0000256" key="2">
    <source>
        <dbReference type="SAM" id="MobiDB-lite"/>
    </source>
</evidence>
<sequence length="285" mass="29680">MPASIVARYDGSQPSETAVWWAAAEASRRQARLRLTYALPSPLVSSPPGLPSVPLPTDLLREAAESVLAELAQRIRSIHPQLPVDAVVTFVGASQALLQEATSAELVVLGSHGLGGWRDLAMGSVSAHVATHATCAVVVVPPRWESGAVPGGVVVGVDGSEHSLQAIGFAFEQARRAPLTAVMAWQDPLSTGPRLSAPTGLRPGRARAAVRGVARRVAGRAPGQVPGRDGARATRPRHSPRSADRRRPIGRAAGGRVPRPGRVSWSPARLDQPGTRAPPTLPGGG</sequence>
<dbReference type="SUPFAM" id="SSF52402">
    <property type="entry name" value="Adenine nucleotide alpha hydrolases-like"/>
    <property type="match status" value="1"/>
</dbReference>
<dbReference type="InterPro" id="IPR006015">
    <property type="entry name" value="Universal_stress_UspA"/>
</dbReference>
<name>A0ABY2B5N5_9ACTN</name>
<comment type="caution">
    <text evidence="4">The sequence shown here is derived from an EMBL/GenBank/DDBJ whole genome shotgun (WGS) entry which is preliminary data.</text>
</comment>
<accession>A0ABY2B5N5</accession>
<evidence type="ECO:0000313" key="4">
    <source>
        <dbReference type="EMBL" id="TCO07571.1"/>
    </source>
</evidence>
<evidence type="ECO:0000313" key="5">
    <source>
        <dbReference type="Proteomes" id="UP000295818"/>
    </source>
</evidence>
<protein>
    <submittedName>
        <fullName evidence="4">Nucleotide-binding universal stress UspA family protein</fullName>
    </submittedName>
</protein>